<accession>A0ACB0ZRX4</accession>
<protein>
    <submittedName>
        <fullName evidence="1">Uncharacterized protein</fullName>
    </submittedName>
</protein>
<proteinExistence type="predicted"/>
<gene>
    <name evidence="1" type="ORF">MENTE1834_LOCUS27945</name>
</gene>
<dbReference type="EMBL" id="CAVMJV010000042">
    <property type="protein sequence ID" value="CAK5080755.1"/>
    <property type="molecule type" value="Genomic_DNA"/>
</dbReference>
<sequence length="62" mass="7434">MINLGNLEEENCEKEEIVKEPLDMLKMKIKIKKGNKRFGKKNKGEERKIKIFKVEKLKKKFL</sequence>
<keyword evidence="2" id="KW-1185">Reference proteome</keyword>
<evidence type="ECO:0000313" key="2">
    <source>
        <dbReference type="Proteomes" id="UP001497535"/>
    </source>
</evidence>
<evidence type="ECO:0000313" key="1">
    <source>
        <dbReference type="EMBL" id="CAK5080755.1"/>
    </source>
</evidence>
<name>A0ACB0ZRX4_MELEN</name>
<dbReference type="Proteomes" id="UP001497535">
    <property type="component" value="Unassembled WGS sequence"/>
</dbReference>
<reference evidence="1" key="1">
    <citation type="submission" date="2023-11" db="EMBL/GenBank/DDBJ databases">
        <authorList>
            <person name="Poullet M."/>
        </authorList>
    </citation>
    <scope>NUCLEOTIDE SEQUENCE</scope>
    <source>
        <strain evidence="1">E1834</strain>
    </source>
</reference>
<organism evidence="1 2">
    <name type="scientific">Meloidogyne enterolobii</name>
    <name type="common">Root-knot nematode worm</name>
    <name type="synonym">Meloidogyne mayaguensis</name>
    <dbReference type="NCBI Taxonomy" id="390850"/>
    <lineage>
        <taxon>Eukaryota</taxon>
        <taxon>Metazoa</taxon>
        <taxon>Ecdysozoa</taxon>
        <taxon>Nematoda</taxon>
        <taxon>Chromadorea</taxon>
        <taxon>Rhabditida</taxon>
        <taxon>Tylenchina</taxon>
        <taxon>Tylenchomorpha</taxon>
        <taxon>Tylenchoidea</taxon>
        <taxon>Meloidogynidae</taxon>
        <taxon>Meloidogyninae</taxon>
        <taxon>Meloidogyne</taxon>
    </lineage>
</organism>
<comment type="caution">
    <text evidence="1">The sequence shown here is derived from an EMBL/GenBank/DDBJ whole genome shotgun (WGS) entry which is preliminary data.</text>
</comment>